<dbReference type="AlphaFoldDB" id="A0A2K1KFU0"/>
<dbReference type="OrthoDB" id="7340501at2759"/>
<dbReference type="FunFam" id="3.30.420.40:FF:000122">
    <property type="entry name" value="ARP5 actin-related protein 5 homolog"/>
    <property type="match status" value="1"/>
</dbReference>
<keyword evidence="2" id="KW-0227">DNA damage</keyword>
<evidence type="ECO:0000256" key="3">
    <source>
        <dbReference type="ARBA" id="ARBA00023015"/>
    </source>
</evidence>
<feature type="compositionally biased region" description="Basic and acidic residues" evidence="9">
    <location>
        <begin position="426"/>
        <end position="445"/>
    </location>
</feature>
<dbReference type="Gramene" id="Pp3c6_16050V3.3">
    <property type="protein sequence ID" value="Pp3c6_16050V3.3"/>
    <property type="gene ID" value="Pp3c6_16050"/>
</dbReference>
<dbReference type="EMBL" id="ABEU02000006">
    <property type="protein sequence ID" value="PNR52642.1"/>
    <property type="molecule type" value="Genomic_DNA"/>
</dbReference>
<dbReference type="Gene3D" id="3.90.640.10">
    <property type="entry name" value="Actin, Chain A, domain 4"/>
    <property type="match status" value="2"/>
</dbReference>
<comment type="similarity">
    <text evidence="7">Belongs to the actin family.</text>
</comment>
<evidence type="ECO:0000313" key="12">
    <source>
        <dbReference type="Proteomes" id="UP000006727"/>
    </source>
</evidence>
<evidence type="ECO:0000256" key="5">
    <source>
        <dbReference type="ARBA" id="ARBA00023163"/>
    </source>
</evidence>
<dbReference type="CDD" id="cd10211">
    <property type="entry name" value="ASKHA_NBD_Arp5"/>
    <property type="match status" value="1"/>
</dbReference>
<dbReference type="FunFam" id="3.30.420.40:FF:000058">
    <property type="entry name" value="Putative actin-related protein 5"/>
    <property type="match status" value="1"/>
</dbReference>
<evidence type="ECO:0000256" key="4">
    <source>
        <dbReference type="ARBA" id="ARBA00023054"/>
    </source>
</evidence>
<comment type="subcellular location">
    <subcellularLocation>
        <location evidence="1">Nucleus</location>
    </subcellularLocation>
</comment>
<dbReference type="GO" id="GO:0006974">
    <property type="term" value="P:DNA damage response"/>
    <property type="evidence" value="ECO:0007669"/>
    <property type="project" value="UniProtKB-KW"/>
</dbReference>
<dbReference type="EnsemblPlants" id="Pp3c6_16050V3.3">
    <property type="protein sequence ID" value="Pp3c6_16050V3.3"/>
    <property type="gene ID" value="Pp3c6_16050"/>
</dbReference>
<dbReference type="Gene3D" id="3.30.420.40">
    <property type="match status" value="4"/>
</dbReference>
<keyword evidence="6" id="KW-0539">Nucleus</keyword>
<evidence type="ECO:0000256" key="1">
    <source>
        <dbReference type="ARBA" id="ARBA00004123"/>
    </source>
</evidence>
<dbReference type="GeneID" id="112283104"/>
<dbReference type="FunCoup" id="A0A2K1KFU0">
    <property type="interactions" value="3641"/>
</dbReference>
<dbReference type="STRING" id="3218.A0A2K1KFU0"/>
<sequence>MPSQVVRRPGRQPDYHSIPLQCPLVIDNGAYHCRVGWAGENDPRLDFRNILNKPRQRGSGELVSLVGEFDPQYVKLFDFTRSSLRSPFDGNVVYQFETMECILDYAFDRMGVDGAGIEHPVLLTEGALNPPSSRSRMAELLFETYGVPSLAFGIDGVFGYAHNQKQGVCERDGLLVNMGHQTSHVIPIVAGEPVLEAACRTPVGGFQVTSYLKRLLSLQYPYHVSSITWEKAEELKQEHCYIAEDYHEELSIFEKGGSDAEAKTRYWQLLWTPPAQKEQPSEEELARKAAIKEKQGQRLRDMANAKRESKIADLEANVQGLEYLLQELDDAEDEKQESSILLPSGYNSRLEVQAALTKVSASLRKAKGQPAETNPAEEDMISLSERYPLVDIPNSQLTAEQIKEKKKQKFLKMTAEGRARAKQRRHELSLQREREQQLEEDRRLANPEAYLEELRSRQAEQQAKVEQRKRQKTGVGPGGTPALVSTGGTGGRGERLNAVQKERLKLLTTAAFDRGKEEDTFGMHDEDWQLYKRMSKDADDVDEADDEDAELARLTSRLQELDPTFVPSTTSNLGAHASAPDSLQQGPLTAEDFRISLGVERFRCPEITMQPAMIGVDQAGVAEIVSVALRRLPPQFRSQVLNGSILLTGGSSLFEGLDMRMLAEVRKTRALGSQIKVVRALNPLLDAWRGASTFASKSFEKYSFTKADYEERGPEWLRYYNLKYSVGGFSA</sequence>
<reference evidence="10 12" key="1">
    <citation type="journal article" date="2008" name="Science">
        <title>The Physcomitrella genome reveals evolutionary insights into the conquest of land by plants.</title>
        <authorList>
            <person name="Rensing S."/>
            <person name="Lang D."/>
            <person name="Zimmer A."/>
            <person name="Terry A."/>
            <person name="Salamov A."/>
            <person name="Shapiro H."/>
            <person name="Nishiyama T."/>
            <person name="Perroud P.-F."/>
            <person name="Lindquist E."/>
            <person name="Kamisugi Y."/>
            <person name="Tanahashi T."/>
            <person name="Sakakibara K."/>
            <person name="Fujita T."/>
            <person name="Oishi K."/>
            <person name="Shin-I T."/>
            <person name="Kuroki Y."/>
            <person name="Toyoda A."/>
            <person name="Suzuki Y."/>
            <person name="Hashimoto A."/>
            <person name="Yamaguchi K."/>
            <person name="Sugano A."/>
            <person name="Kohara Y."/>
            <person name="Fujiyama A."/>
            <person name="Anterola A."/>
            <person name="Aoki S."/>
            <person name="Ashton N."/>
            <person name="Barbazuk W.B."/>
            <person name="Barker E."/>
            <person name="Bennetzen J."/>
            <person name="Bezanilla M."/>
            <person name="Blankenship R."/>
            <person name="Cho S.H."/>
            <person name="Dutcher S."/>
            <person name="Estelle M."/>
            <person name="Fawcett J.A."/>
            <person name="Gundlach H."/>
            <person name="Hanada K."/>
            <person name="Heyl A."/>
            <person name="Hicks K.A."/>
            <person name="Hugh J."/>
            <person name="Lohr M."/>
            <person name="Mayer K."/>
            <person name="Melkozernov A."/>
            <person name="Murata T."/>
            <person name="Nelson D."/>
            <person name="Pils B."/>
            <person name="Prigge M."/>
            <person name="Reiss B."/>
            <person name="Renner T."/>
            <person name="Rombauts S."/>
            <person name="Rushton P."/>
            <person name="Sanderfoot A."/>
            <person name="Schween G."/>
            <person name="Shiu S.-H."/>
            <person name="Stueber K."/>
            <person name="Theodoulou F.L."/>
            <person name="Tu H."/>
            <person name="Van de Peer Y."/>
            <person name="Verrier P.J."/>
            <person name="Waters E."/>
            <person name="Wood A."/>
            <person name="Yang L."/>
            <person name="Cove D."/>
            <person name="Cuming A."/>
            <person name="Hasebe M."/>
            <person name="Lucas S."/>
            <person name="Mishler D.B."/>
            <person name="Reski R."/>
            <person name="Grigoriev I."/>
            <person name="Quatrano R.S."/>
            <person name="Boore J.L."/>
        </authorList>
    </citation>
    <scope>NUCLEOTIDE SEQUENCE [LARGE SCALE GENOMIC DNA]</scope>
    <source>
        <strain evidence="11 12">cv. Gransden 2004</strain>
    </source>
</reference>
<evidence type="ECO:0000256" key="7">
    <source>
        <dbReference type="RuleBase" id="RU000487"/>
    </source>
</evidence>
<dbReference type="PaxDb" id="3218-PP1S307_71V6.1"/>
<keyword evidence="3" id="KW-0805">Transcription regulation</keyword>
<dbReference type="SUPFAM" id="SSF53067">
    <property type="entry name" value="Actin-like ATPase domain"/>
    <property type="match status" value="2"/>
</dbReference>
<dbReference type="EnsemblPlants" id="Pp3c6_16050V3.1">
    <property type="protein sequence ID" value="Pp3c6_16050V3.1"/>
    <property type="gene ID" value="Pp3c6_16050"/>
</dbReference>
<reference evidence="11" key="3">
    <citation type="submission" date="2020-12" db="UniProtKB">
        <authorList>
            <consortium name="EnsemblPlants"/>
        </authorList>
    </citation>
    <scope>IDENTIFICATION</scope>
</reference>
<evidence type="ECO:0000256" key="6">
    <source>
        <dbReference type="ARBA" id="ARBA00023242"/>
    </source>
</evidence>
<feature type="region of interest" description="Disordered" evidence="9">
    <location>
        <begin position="407"/>
        <end position="495"/>
    </location>
</feature>
<dbReference type="GO" id="GO:0031011">
    <property type="term" value="C:Ino80 complex"/>
    <property type="evidence" value="ECO:0000318"/>
    <property type="project" value="GO_Central"/>
</dbReference>
<dbReference type="InterPro" id="IPR043129">
    <property type="entry name" value="ATPase_NBD"/>
</dbReference>
<organism evidence="10">
    <name type="scientific">Physcomitrium patens</name>
    <name type="common">Spreading-leaved earth moss</name>
    <name type="synonym">Physcomitrella patens</name>
    <dbReference type="NCBI Taxonomy" id="3218"/>
    <lineage>
        <taxon>Eukaryota</taxon>
        <taxon>Viridiplantae</taxon>
        <taxon>Streptophyta</taxon>
        <taxon>Embryophyta</taxon>
        <taxon>Bryophyta</taxon>
        <taxon>Bryophytina</taxon>
        <taxon>Bryopsida</taxon>
        <taxon>Funariidae</taxon>
        <taxon>Funariales</taxon>
        <taxon>Funariaceae</taxon>
        <taxon>Physcomitrium</taxon>
    </lineage>
</organism>
<evidence type="ECO:0008006" key="13">
    <source>
        <dbReference type="Google" id="ProtNLM"/>
    </source>
</evidence>
<evidence type="ECO:0000313" key="11">
    <source>
        <dbReference type="EnsemblPlants" id="Pp3c6_16050V3.1"/>
    </source>
</evidence>
<keyword evidence="12" id="KW-1185">Reference proteome</keyword>
<evidence type="ECO:0000256" key="9">
    <source>
        <dbReference type="SAM" id="MobiDB-lite"/>
    </source>
</evidence>
<dbReference type="SMART" id="SM00268">
    <property type="entry name" value="ACTIN"/>
    <property type="match status" value="1"/>
</dbReference>
<dbReference type="Proteomes" id="UP000006727">
    <property type="component" value="Chromosome 6"/>
</dbReference>
<evidence type="ECO:0000313" key="10">
    <source>
        <dbReference type="EMBL" id="PNR52642.1"/>
    </source>
</evidence>
<proteinExistence type="inferred from homology"/>
<gene>
    <name evidence="11" type="primary">LOC112283104</name>
    <name evidence="10" type="ORF">PHYPA_009016</name>
</gene>
<accession>A0A2K1KFU0</accession>
<dbReference type="GO" id="GO:0005737">
    <property type="term" value="C:cytoplasm"/>
    <property type="evidence" value="ECO:0000318"/>
    <property type="project" value="GO_Central"/>
</dbReference>
<dbReference type="PANTHER" id="PTHR11937">
    <property type="entry name" value="ACTIN"/>
    <property type="match status" value="1"/>
</dbReference>
<dbReference type="OMA" id="YPFTEHV"/>
<dbReference type="RefSeq" id="XP_024377200.1">
    <property type="nucleotide sequence ID" value="XM_024521432.2"/>
</dbReference>
<dbReference type="Gramene" id="Pp3c6_16050V3.1">
    <property type="protein sequence ID" value="Pp3c6_16050V3.1"/>
    <property type="gene ID" value="Pp3c6_16050"/>
</dbReference>
<dbReference type="KEGG" id="ppp:112283104"/>
<feature type="compositionally biased region" description="Basic and acidic residues" evidence="9">
    <location>
        <begin position="452"/>
        <end position="468"/>
    </location>
</feature>
<dbReference type="GO" id="GO:0006355">
    <property type="term" value="P:regulation of DNA-templated transcription"/>
    <property type="evidence" value="ECO:0000318"/>
    <property type="project" value="GO_Central"/>
</dbReference>
<keyword evidence="4 8" id="KW-0175">Coiled coil</keyword>
<evidence type="ECO:0000256" key="8">
    <source>
        <dbReference type="SAM" id="Coils"/>
    </source>
</evidence>
<keyword evidence="5" id="KW-0804">Transcription</keyword>
<dbReference type="InterPro" id="IPR004000">
    <property type="entry name" value="Actin"/>
</dbReference>
<evidence type="ECO:0000256" key="2">
    <source>
        <dbReference type="ARBA" id="ARBA00022763"/>
    </source>
</evidence>
<dbReference type="Pfam" id="PF00022">
    <property type="entry name" value="Actin"/>
    <property type="match status" value="2"/>
</dbReference>
<feature type="coiled-coil region" evidence="8">
    <location>
        <begin position="311"/>
        <end position="341"/>
    </location>
</feature>
<name>A0A2K1KFU0_PHYPA</name>
<reference evidence="10 12" key="2">
    <citation type="journal article" date="2018" name="Plant J.">
        <title>The Physcomitrella patens chromosome-scale assembly reveals moss genome structure and evolution.</title>
        <authorList>
            <person name="Lang D."/>
            <person name="Ullrich K.K."/>
            <person name="Murat F."/>
            <person name="Fuchs J."/>
            <person name="Jenkins J."/>
            <person name="Haas F.B."/>
            <person name="Piednoel M."/>
            <person name="Gundlach H."/>
            <person name="Van Bel M."/>
            <person name="Meyberg R."/>
            <person name="Vives C."/>
            <person name="Morata J."/>
            <person name="Symeonidi A."/>
            <person name="Hiss M."/>
            <person name="Muchero W."/>
            <person name="Kamisugi Y."/>
            <person name="Saleh O."/>
            <person name="Blanc G."/>
            <person name="Decker E.L."/>
            <person name="van Gessel N."/>
            <person name="Grimwood J."/>
            <person name="Hayes R.D."/>
            <person name="Graham S.W."/>
            <person name="Gunter L.E."/>
            <person name="McDaniel S.F."/>
            <person name="Hoernstein S.N.W."/>
            <person name="Larsson A."/>
            <person name="Li F.W."/>
            <person name="Perroud P.F."/>
            <person name="Phillips J."/>
            <person name="Ranjan P."/>
            <person name="Rokshar D.S."/>
            <person name="Rothfels C.J."/>
            <person name="Schneider L."/>
            <person name="Shu S."/>
            <person name="Stevenson D.W."/>
            <person name="Thummler F."/>
            <person name="Tillich M."/>
            <person name="Villarreal Aguilar J.C."/>
            <person name="Widiez T."/>
            <person name="Wong G.K."/>
            <person name="Wymore A."/>
            <person name="Zhang Y."/>
            <person name="Zimmer A.D."/>
            <person name="Quatrano R.S."/>
            <person name="Mayer K.F.X."/>
            <person name="Goodstein D."/>
            <person name="Casacuberta J.M."/>
            <person name="Vandepoele K."/>
            <person name="Reski R."/>
            <person name="Cuming A.C."/>
            <person name="Tuskan G.A."/>
            <person name="Maumus F."/>
            <person name="Salse J."/>
            <person name="Schmutz J."/>
            <person name="Rensing S.A."/>
        </authorList>
    </citation>
    <scope>NUCLEOTIDE SEQUENCE [LARGE SCALE GENOMIC DNA]</scope>
    <source>
        <strain evidence="11 12">cv. Gransden 2004</strain>
    </source>
</reference>
<protein>
    <recommendedName>
        <fullName evidence="13">Actin-related protein 5</fullName>
    </recommendedName>
</protein>